<evidence type="ECO:0000313" key="1">
    <source>
        <dbReference type="EMBL" id="AKH48074.1"/>
    </source>
</evidence>
<reference evidence="1" key="2">
    <citation type="submission" date="2015-03" db="EMBL/GenBank/DDBJ databases">
        <authorList>
            <person name="Chow C.-E.T."/>
            <person name="Winget D.M."/>
            <person name="White R.A.III."/>
            <person name="Hallam S.J."/>
            <person name="Suttle C.A."/>
        </authorList>
    </citation>
    <scope>NUCLEOTIDE SEQUENCE</scope>
    <source>
        <strain evidence="1">Oxic1_6</strain>
    </source>
</reference>
<accession>A0A0F7L678</accession>
<proteinExistence type="predicted"/>
<organism evidence="1">
    <name type="scientific">uncultured marine virus</name>
    <dbReference type="NCBI Taxonomy" id="186617"/>
    <lineage>
        <taxon>Viruses</taxon>
        <taxon>environmental samples</taxon>
    </lineage>
</organism>
<reference evidence="1" key="1">
    <citation type="journal article" date="2015" name="Front. Microbiol.">
        <title>Combining genomic sequencing methods to explore viral diversity and reveal potential virus-host interactions.</title>
        <authorList>
            <person name="Chow C.E."/>
            <person name="Winget D.M."/>
            <person name="White R.A.III."/>
            <person name="Hallam S.J."/>
            <person name="Suttle C.A."/>
        </authorList>
    </citation>
    <scope>NUCLEOTIDE SEQUENCE</scope>
    <source>
        <strain evidence="1">Oxic1_6</strain>
    </source>
</reference>
<dbReference type="EMBL" id="KR029601">
    <property type="protein sequence ID" value="AKH48074.1"/>
    <property type="molecule type" value="Genomic_DNA"/>
</dbReference>
<sequence length="58" mass="6346">MIGTADHLLRRDVQPHIPVSGCDVVRHSPKVAPVDRSLAARRLGAIEQSGVQLKPRQL</sequence>
<name>A0A0F7L678_9VIRU</name>
<protein>
    <submittedName>
        <fullName evidence="1">Uncharacterized protein</fullName>
    </submittedName>
</protein>